<gene>
    <name evidence="4" type="ORF">VNO78_27324</name>
</gene>
<dbReference type="NCBIfam" id="TIGR00756">
    <property type="entry name" value="PPR"/>
    <property type="match status" value="3"/>
</dbReference>
<dbReference type="PANTHER" id="PTHR47926:SF508">
    <property type="entry name" value="PENTATRICOPEPTIDE REPEAT-CONTAINING PROTEIN"/>
    <property type="match status" value="1"/>
</dbReference>
<protein>
    <recommendedName>
        <fullName evidence="6">Pentatricopeptide repeat-containing protein</fullName>
    </recommendedName>
</protein>
<dbReference type="Pfam" id="PF01535">
    <property type="entry name" value="PPR"/>
    <property type="match status" value="3"/>
</dbReference>
<feature type="transmembrane region" description="Helical" evidence="3">
    <location>
        <begin position="48"/>
        <end position="69"/>
    </location>
</feature>
<organism evidence="4 5">
    <name type="scientific">Psophocarpus tetragonolobus</name>
    <name type="common">Winged bean</name>
    <name type="synonym">Dolichos tetragonolobus</name>
    <dbReference type="NCBI Taxonomy" id="3891"/>
    <lineage>
        <taxon>Eukaryota</taxon>
        <taxon>Viridiplantae</taxon>
        <taxon>Streptophyta</taxon>
        <taxon>Embryophyta</taxon>
        <taxon>Tracheophyta</taxon>
        <taxon>Spermatophyta</taxon>
        <taxon>Magnoliopsida</taxon>
        <taxon>eudicotyledons</taxon>
        <taxon>Gunneridae</taxon>
        <taxon>Pentapetalae</taxon>
        <taxon>rosids</taxon>
        <taxon>fabids</taxon>
        <taxon>Fabales</taxon>
        <taxon>Fabaceae</taxon>
        <taxon>Papilionoideae</taxon>
        <taxon>50 kb inversion clade</taxon>
        <taxon>NPAAA clade</taxon>
        <taxon>indigoferoid/millettioid clade</taxon>
        <taxon>Phaseoleae</taxon>
        <taxon>Psophocarpus</taxon>
    </lineage>
</organism>
<dbReference type="InterPro" id="IPR002885">
    <property type="entry name" value="PPR_rpt"/>
</dbReference>
<dbReference type="PROSITE" id="PS51375">
    <property type="entry name" value="PPR"/>
    <property type="match status" value="2"/>
</dbReference>
<keyword evidence="3" id="KW-0812">Transmembrane</keyword>
<name>A0AAN9XAG2_PSOTE</name>
<dbReference type="Gene3D" id="1.25.40.10">
    <property type="entry name" value="Tetratricopeptide repeat domain"/>
    <property type="match status" value="2"/>
</dbReference>
<dbReference type="Proteomes" id="UP001386955">
    <property type="component" value="Unassembled WGS sequence"/>
</dbReference>
<evidence type="ECO:0000313" key="5">
    <source>
        <dbReference type="Proteomes" id="UP001386955"/>
    </source>
</evidence>
<dbReference type="PANTHER" id="PTHR47926">
    <property type="entry name" value="PENTATRICOPEPTIDE REPEAT-CONTAINING PROTEIN"/>
    <property type="match status" value="1"/>
</dbReference>
<feature type="repeat" description="PPR" evidence="2">
    <location>
        <begin position="7"/>
        <end position="37"/>
    </location>
</feature>
<reference evidence="4 5" key="1">
    <citation type="submission" date="2024-01" db="EMBL/GenBank/DDBJ databases">
        <title>The genomes of 5 underutilized Papilionoideae crops provide insights into root nodulation and disease resistanc.</title>
        <authorList>
            <person name="Jiang F."/>
        </authorList>
    </citation>
    <scope>NUCLEOTIDE SEQUENCE [LARGE SCALE GENOMIC DNA]</scope>
    <source>
        <strain evidence="4">DUOXIRENSHENG_FW03</strain>
        <tissue evidence="4">Leaves</tissue>
    </source>
</reference>
<evidence type="ECO:0000256" key="1">
    <source>
        <dbReference type="ARBA" id="ARBA00022737"/>
    </source>
</evidence>
<comment type="caution">
    <text evidence="4">The sequence shown here is derived from an EMBL/GenBank/DDBJ whole genome shotgun (WGS) entry which is preliminary data.</text>
</comment>
<accession>A0AAN9XAG2</accession>
<proteinExistence type="predicted"/>
<sequence length="217" mass="24395">MMSRERNKVLWNIMIDSYAVSGRFDSALKMFGAMQKVHEPDGYTMQSVIGACAGLGALSLGLWVHAYVLKKCDKKMVGDVFVNTCLVDMYCKCGSLEFAKQVFESMPYRDVNLWNSMILGFAMHGEVEAVLEYYVRMVKVEKIVPNSITFVGVLSACNHRGKVNEGIVHFDVMTKEYNMEPQLEHYGCLVDLFARAGRVNEALNLVSQMPIKPDAVI</sequence>
<evidence type="ECO:0008006" key="6">
    <source>
        <dbReference type="Google" id="ProtNLM"/>
    </source>
</evidence>
<dbReference type="AlphaFoldDB" id="A0AAN9XAG2"/>
<dbReference type="Pfam" id="PF13041">
    <property type="entry name" value="PPR_2"/>
    <property type="match status" value="1"/>
</dbReference>
<keyword evidence="3" id="KW-0472">Membrane</keyword>
<keyword evidence="5" id="KW-1185">Reference proteome</keyword>
<evidence type="ECO:0000313" key="4">
    <source>
        <dbReference type="EMBL" id="KAK7386940.1"/>
    </source>
</evidence>
<feature type="repeat" description="PPR" evidence="2">
    <location>
        <begin position="79"/>
        <end position="113"/>
    </location>
</feature>
<dbReference type="FunFam" id="1.25.40.10:FF:000242">
    <property type="entry name" value="Pentatricopeptide repeat-containing protein"/>
    <property type="match status" value="1"/>
</dbReference>
<evidence type="ECO:0000256" key="3">
    <source>
        <dbReference type="SAM" id="Phobius"/>
    </source>
</evidence>
<dbReference type="InterPro" id="IPR011990">
    <property type="entry name" value="TPR-like_helical_dom_sf"/>
</dbReference>
<evidence type="ECO:0000256" key="2">
    <source>
        <dbReference type="PROSITE-ProRule" id="PRU00708"/>
    </source>
</evidence>
<dbReference type="GO" id="GO:0003723">
    <property type="term" value="F:RNA binding"/>
    <property type="evidence" value="ECO:0007669"/>
    <property type="project" value="InterPro"/>
</dbReference>
<dbReference type="GO" id="GO:0009451">
    <property type="term" value="P:RNA modification"/>
    <property type="evidence" value="ECO:0007669"/>
    <property type="project" value="InterPro"/>
</dbReference>
<dbReference type="EMBL" id="JAYMYS010000007">
    <property type="protein sequence ID" value="KAK7386940.1"/>
    <property type="molecule type" value="Genomic_DNA"/>
</dbReference>
<dbReference type="InterPro" id="IPR046960">
    <property type="entry name" value="PPR_At4g14850-like_plant"/>
</dbReference>
<keyword evidence="1" id="KW-0677">Repeat</keyword>
<keyword evidence="3" id="KW-1133">Transmembrane helix</keyword>